<name>A0AAV7UL81_PLEWA</name>
<reference evidence="1" key="1">
    <citation type="journal article" date="2022" name="bioRxiv">
        <title>Sequencing and chromosome-scale assembly of the giantPleurodeles waltlgenome.</title>
        <authorList>
            <person name="Brown T."/>
            <person name="Elewa A."/>
            <person name="Iarovenko S."/>
            <person name="Subramanian E."/>
            <person name="Araus A.J."/>
            <person name="Petzold A."/>
            <person name="Susuki M."/>
            <person name="Suzuki K.-i.T."/>
            <person name="Hayashi T."/>
            <person name="Toyoda A."/>
            <person name="Oliveira C."/>
            <person name="Osipova E."/>
            <person name="Leigh N.D."/>
            <person name="Simon A."/>
            <person name="Yun M.H."/>
        </authorList>
    </citation>
    <scope>NUCLEOTIDE SEQUENCE</scope>
    <source>
        <strain evidence="1">20211129_DDA</strain>
        <tissue evidence="1">Liver</tissue>
    </source>
</reference>
<dbReference type="Proteomes" id="UP001066276">
    <property type="component" value="Chromosome 3_1"/>
</dbReference>
<accession>A0AAV7UL81</accession>
<organism evidence="1 2">
    <name type="scientific">Pleurodeles waltl</name>
    <name type="common">Iberian ribbed newt</name>
    <dbReference type="NCBI Taxonomy" id="8319"/>
    <lineage>
        <taxon>Eukaryota</taxon>
        <taxon>Metazoa</taxon>
        <taxon>Chordata</taxon>
        <taxon>Craniata</taxon>
        <taxon>Vertebrata</taxon>
        <taxon>Euteleostomi</taxon>
        <taxon>Amphibia</taxon>
        <taxon>Batrachia</taxon>
        <taxon>Caudata</taxon>
        <taxon>Salamandroidea</taxon>
        <taxon>Salamandridae</taxon>
        <taxon>Pleurodelinae</taxon>
        <taxon>Pleurodeles</taxon>
    </lineage>
</organism>
<keyword evidence="2" id="KW-1185">Reference proteome</keyword>
<dbReference type="EMBL" id="JANPWB010000005">
    <property type="protein sequence ID" value="KAJ1188739.1"/>
    <property type="molecule type" value="Genomic_DNA"/>
</dbReference>
<sequence length="135" mass="14633">MPATDRTRLGWNMAAGRCGRQWWPLSVWRLCPDWSEWPGGEGAVPGARRPDLVESDLSGPRVVWGGGTPGRRSIVSRGPILQALGASLTQAAWRAALAARRSAVLLGERRLGGRANRRCCAGTGGRARPLQEPRR</sequence>
<dbReference type="AlphaFoldDB" id="A0AAV7UL81"/>
<evidence type="ECO:0000313" key="1">
    <source>
        <dbReference type="EMBL" id="KAJ1188739.1"/>
    </source>
</evidence>
<evidence type="ECO:0000313" key="2">
    <source>
        <dbReference type="Proteomes" id="UP001066276"/>
    </source>
</evidence>
<comment type="caution">
    <text evidence="1">The sequence shown here is derived from an EMBL/GenBank/DDBJ whole genome shotgun (WGS) entry which is preliminary data.</text>
</comment>
<proteinExistence type="predicted"/>
<protein>
    <submittedName>
        <fullName evidence="1">Uncharacterized protein</fullName>
    </submittedName>
</protein>
<gene>
    <name evidence="1" type="ORF">NDU88_005496</name>
</gene>